<reference evidence="1 2" key="1">
    <citation type="submission" date="2014-04" db="EMBL/GenBank/DDBJ databases">
        <title>Evolutionary Origins and Diversification of the Mycorrhizal Mutualists.</title>
        <authorList>
            <consortium name="DOE Joint Genome Institute"/>
            <consortium name="Mycorrhizal Genomics Consortium"/>
            <person name="Kohler A."/>
            <person name="Kuo A."/>
            <person name="Nagy L.G."/>
            <person name="Floudas D."/>
            <person name="Copeland A."/>
            <person name="Barry K.W."/>
            <person name="Cichocki N."/>
            <person name="Veneault-Fourrey C."/>
            <person name="LaButti K."/>
            <person name="Lindquist E.A."/>
            <person name="Lipzen A."/>
            <person name="Lundell T."/>
            <person name="Morin E."/>
            <person name="Murat C."/>
            <person name="Riley R."/>
            <person name="Ohm R."/>
            <person name="Sun H."/>
            <person name="Tunlid A."/>
            <person name="Henrissat B."/>
            <person name="Grigoriev I.V."/>
            <person name="Hibbett D.S."/>
            <person name="Martin F."/>
        </authorList>
    </citation>
    <scope>NUCLEOTIDE SEQUENCE [LARGE SCALE GENOMIC DNA]</scope>
    <source>
        <strain evidence="1 2">Koide BX008</strain>
    </source>
</reference>
<dbReference type="STRING" id="946122.A0A0C2T9D3"/>
<name>A0A0C2T9D3_AMAMK</name>
<dbReference type="EMBL" id="KN818260">
    <property type="protein sequence ID" value="KIL63289.1"/>
    <property type="molecule type" value="Genomic_DNA"/>
</dbReference>
<dbReference type="AlphaFoldDB" id="A0A0C2T9D3"/>
<gene>
    <name evidence="1" type="ORF">M378DRAFT_673688</name>
</gene>
<dbReference type="OrthoDB" id="3051419at2759"/>
<dbReference type="HOGENOM" id="CLU_023805_1_2_1"/>
<evidence type="ECO:0000313" key="1">
    <source>
        <dbReference type="EMBL" id="KIL63289.1"/>
    </source>
</evidence>
<evidence type="ECO:0000313" key="2">
    <source>
        <dbReference type="Proteomes" id="UP000054549"/>
    </source>
</evidence>
<keyword evidence="2" id="KW-1185">Reference proteome</keyword>
<protein>
    <submittedName>
        <fullName evidence="1">Uncharacterized protein</fullName>
    </submittedName>
</protein>
<dbReference type="Proteomes" id="UP000054549">
    <property type="component" value="Unassembled WGS sequence"/>
</dbReference>
<organism evidence="1 2">
    <name type="scientific">Amanita muscaria (strain Koide BX008)</name>
    <dbReference type="NCBI Taxonomy" id="946122"/>
    <lineage>
        <taxon>Eukaryota</taxon>
        <taxon>Fungi</taxon>
        <taxon>Dikarya</taxon>
        <taxon>Basidiomycota</taxon>
        <taxon>Agaricomycotina</taxon>
        <taxon>Agaricomycetes</taxon>
        <taxon>Agaricomycetidae</taxon>
        <taxon>Agaricales</taxon>
        <taxon>Pluteineae</taxon>
        <taxon>Amanitaceae</taxon>
        <taxon>Amanita</taxon>
    </lineage>
</organism>
<proteinExistence type="predicted"/>
<accession>A0A0C2T9D3</accession>
<dbReference type="InParanoid" id="A0A0C2T9D3"/>
<sequence length="154" mass="17860">MKKRSAMTEMKDQLHAIWYCIPMDTCRPYLPAEREFFDQGTGKVPLVVIFTKFEALVTQEWSKMGDILEDEDAKWNRARVNAERTFQDHYLKPILNTKYPPKAFVVLDLMAQENAIFSHLIEKTAHAISIGSLRQLFTATQMNSLNTNLHQRSP</sequence>